<evidence type="ECO:0000313" key="2">
    <source>
        <dbReference type="Proteomes" id="UP000521227"/>
    </source>
</evidence>
<dbReference type="RefSeq" id="WP_184086062.1">
    <property type="nucleotide sequence ID" value="NZ_JACHIJ010000004.1"/>
</dbReference>
<comment type="caution">
    <text evidence="1">The sequence shown here is derived from an EMBL/GenBank/DDBJ whole genome shotgun (WGS) entry which is preliminary data.</text>
</comment>
<protein>
    <submittedName>
        <fullName evidence="1">Uncharacterized protein</fullName>
    </submittedName>
</protein>
<dbReference type="AlphaFoldDB" id="A0A840N4T4"/>
<dbReference type="Proteomes" id="UP000521227">
    <property type="component" value="Unassembled WGS sequence"/>
</dbReference>
<evidence type="ECO:0000313" key="1">
    <source>
        <dbReference type="EMBL" id="MBB5052858.1"/>
    </source>
</evidence>
<reference evidence="1 2" key="1">
    <citation type="submission" date="2020-08" db="EMBL/GenBank/DDBJ databases">
        <title>Genomic Encyclopedia of Type Strains, Phase IV (KMG-IV): sequencing the most valuable type-strain genomes for metagenomic binning, comparative biology and taxonomic classification.</title>
        <authorList>
            <person name="Goeker M."/>
        </authorList>
    </citation>
    <scope>NUCLEOTIDE SEQUENCE [LARGE SCALE GENOMIC DNA]</scope>
    <source>
        <strain evidence="1 2">DSM 17498</strain>
    </source>
</reference>
<accession>A0A840N4T4</accession>
<organism evidence="1 2">
    <name type="scientific">Afipia massiliensis</name>
    <dbReference type="NCBI Taxonomy" id="211460"/>
    <lineage>
        <taxon>Bacteria</taxon>
        <taxon>Pseudomonadati</taxon>
        <taxon>Pseudomonadota</taxon>
        <taxon>Alphaproteobacteria</taxon>
        <taxon>Hyphomicrobiales</taxon>
        <taxon>Nitrobacteraceae</taxon>
        <taxon>Afipia</taxon>
    </lineage>
</organism>
<proteinExistence type="predicted"/>
<name>A0A840N4T4_9BRAD</name>
<sequence length="68" mass="7558">MGFELVEKRGEYLLGLARLRHGLRLIDVGRRTDHDHASGLRRDKETGSLLTILRETIGGLVMATMAPS</sequence>
<gene>
    <name evidence="1" type="ORF">HNQ36_002849</name>
</gene>
<dbReference type="EMBL" id="JACHIJ010000004">
    <property type="protein sequence ID" value="MBB5052858.1"/>
    <property type="molecule type" value="Genomic_DNA"/>
</dbReference>